<reference evidence="2" key="1">
    <citation type="journal article" date="2023" name="Science">
        <title>Genome structures resolve the early diversification of teleost fishes.</title>
        <authorList>
            <person name="Parey E."/>
            <person name="Louis A."/>
            <person name="Montfort J."/>
            <person name="Bouchez O."/>
            <person name="Roques C."/>
            <person name="Iampietro C."/>
            <person name="Lluch J."/>
            <person name="Castinel A."/>
            <person name="Donnadieu C."/>
            <person name="Desvignes T."/>
            <person name="Floi Bucao C."/>
            <person name="Jouanno E."/>
            <person name="Wen M."/>
            <person name="Mejri S."/>
            <person name="Dirks R."/>
            <person name="Jansen H."/>
            <person name="Henkel C."/>
            <person name="Chen W.J."/>
            <person name="Zahm M."/>
            <person name="Cabau C."/>
            <person name="Klopp C."/>
            <person name="Thompson A.W."/>
            <person name="Robinson-Rechavi M."/>
            <person name="Braasch I."/>
            <person name="Lecointre G."/>
            <person name="Bobe J."/>
            <person name="Postlethwait J.H."/>
            <person name="Berthelot C."/>
            <person name="Roest Crollius H."/>
            <person name="Guiguen Y."/>
        </authorList>
    </citation>
    <scope>NUCLEOTIDE SEQUENCE</scope>
    <source>
        <strain evidence="2">WJC10195</strain>
    </source>
</reference>
<accession>A0A9Q1IP11</accession>
<dbReference type="AlphaFoldDB" id="A0A9Q1IP11"/>
<evidence type="ECO:0000313" key="3">
    <source>
        <dbReference type="Proteomes" id="UP001152622"/>
    </source>
</evidence>
<dbReference type="PANTHER" id="PTHR31025:SF27">
    <property type="entry name" value="SI:CH211-193K19.2-RELATED"/>
    <property type="match status" value="1"/>
</dbReference>
<keyword evidence="1" id="KW-0472">Membrane</keyword>
<dbReference type="OrthoDB" id="8952220at2759"/>
<organism evidence="2 3">
    <name type="scientific">Synaphobranchus kaupii</name>
    <name type="common">Kaup's arrowtooth eel</name>
    <dbReference type="NCBI Taxonomy" id="118154"/>
    <lineage>
        <taxon>Eukaryota</taxon>
        <taxon>Metazoa</taxon>
        <taxon>Chordata</taxon>
        <taxon>Craniata</taxon>
        <taxon>Vertebrata</taxon>
        <taxon>Euteleostomi</taxon>
        <taxon>Actinopterygii</taxon>
        <taxon>Neopterygii</taxon>
        <taxon>Teleostei</taxon>
        <taxon>Anguilliformes</taxon>
        <taxon>Synaphobranchidae</taxon>
        <taxon>Synaphobranchus</taxon>
    </lineage>
</organism>
<keyword evidence="1" id="KW-0812">Transmembrane</keyword>
<keyword evidence="3" id="KW-1185">Reference proteome</keyword>
<protein>
    <submittedName>
        <fullName evidence="2">Uncharacterized protein</fullName>
    </submittedName>
</protein>
<gene>
    <name evidence="2" type="ORF">SKAU_G00281810</name>
</gene>
<comment type="caution">
    <text evidence="2">The sequence shown here is derived from an EMBL/GenBank/DDBJ whole genome shotgun (WGS) entry which is preliminary data.</text>
</comment>
<sequence length="136" mass="15191">MDSIDIRRECTHKGLCVYLYEDPEKLVREYMDVDHESSQTAMAETVFGIFVIRKEGAEPGDDPADVGIILEGVDVLDELGNVPFAVAMLLALVYALILSYPPELKYTFEALQKIIMELDGNKLSSKAQTLKILLSH</sequence>
<keyword evidence="1" id="KW-1133">Transmembrane helix</keyword>
<dbReference type="Proteomes" id="UP001152622">
    <property type="component" value="Chromosome 11"/>
</dbReference>
<evidence type="ECO:0000313" key="2">
    <source>
        <dbReference type="EMBL" id="KAJ8346780.1"/>
    </source>
</evidence>
<dbReference type="EMBL" id="JAINUF010000011">
    <property type="protein sequence ID" value="KAJ8346780.1"/>
    <property type="molecule type" value="Genomic_DNA"/>
</dbReference>
<feature type="transmembrane region" description="Helical" evidence="1">
    <location>
        <begin position="82"/>
        <end position="100"/>
    </location>
</feature>
<evidence type="ECO:0000256" key="1">
    <source>
        <dbReference type="SAM" id="Phobius"/>
    </source>
</evidence>
<dbReference type="PANTHER" id="PTHR31025">
    <property type="entry name" value="SI:CH211-196P9.1-RELATED"/>
    <property type="match status" value="1"/>
</dbReference>
<proteinExistence type="predicted"/>
<name>A0A9Q1IP11_SYNKA</name>